<organism evidence="2 3">
    <name type="scientific">Puccinia sorghi</name>
    <dbReference type="NCBI Taxonomy" id="27349"/>
    <lineage>
        <taxon>Eukaryota</taxon>
        <taxon>Fungi</taxon>
        <taxon>Dikarya</taxon>
        <taxon>Basidiomycota</taxon>
        <taxon>Pucciniomycotina</taxon>
        <taxon>Pucciniomycetes</taxon>
        <taxon>Pucciniales</taxon>
        <taxon>Pucciniaceae</taxon>
        <taxon>Puccinia</taxon>
    </lineage>
</organism>
<comment type="caution">
    <text evidence="2">The sequence shown here is derived from an EMBL/GenBank/DDBJ whole genome shotgun (WGS) entry which is preliminary data.</text>
</comment>
<dbReference type="EMBL" id="LAVV01000482">
    <property type="protein sequence ID" value="KNZ64300.1"/>
    <property type="molecule type" value="Genomic_DNA"/>
</dbReference>
<dbReference type="Pfam" id="PF22936">
    <property type="entry name" value="Pol_BBD"/>
    <property type="match status" value="1"/>
</dbReference>
<dbReference type="InterPro" id="IPR054722">
    <property type="entry name" value="PolX-like_BBD"/>
</dbReference>
<name>A0A0L6VVP3_9BASI</name>
<sequence length="164" mass="18729">MYTNDDQRCSYGTHNPNLRTHTKDKCWAIYPEKRATFLKKKEESQVSSFSTFSSVHPSVFILDSGSSSHMVSDCQFFIDLDKGKSGMINTSSGLSTLQIKGKGSIKMKFKDCIVVLHNVLFVPDITVNVISSRHLLLEQCQINFYINHFTIIKNDEPFLDRRTL</sequence>
<reference evidence="2" key="1">
    <citation type="submission" date="2015-08" db="EMBL/GenBank/DDBJ databases">
        <title>Next Generation Sequencing and Analysis of the Genome of Puccinia sorghi L Schw, the Causal Agent of Maize Common Rust.</title>
        <authorList>
            <person name="Rochi L."/>
            <person name="Burguener G."/>
            <person name="Darino M."/>
            <person name="Turjanski A."/>
            <person name="Kreff E."/>
            <person name="Dieguez M.J."/>
            <person name="Sacco F."/>
        </authorList>
    </citation>
    <scope>NUCLEOTIDE SEQUENCE [LARGE SCALE GENOMIC DNA]</scope>
    <source>
        <strain evidence="2">RO10H11247</strain>
    </source>
</reference>
<evidence type="ECO:0000259" key="1">
    <source>
        <dbReference type="Pfam" id="PF22936"/>
    </source>
</evidence>
<keyword evidence="3" id="KW-1185">Reference proteome</keyword>
<dbReference type="VEuPathDB" id="FungiDB:VP01_10434g1"/>
<dbReference type="OrthoDB" id="3025757at2759"/>
<protein>
    <recommendedName>
        <fullName evidence="1">Retrovirus-related Pol polyprotein from transposon TNT 1-94-like beta-barrel domain-containing protein</fullName>
    </recommendedName>
</protein>
<gene>
    <name evidence="2" type="ORF">VP01_10434g1</name>
</gene>
<dbReference type="AlphaFoldDB" id="A0A0L6VVP3"/>
<feature type="domain" description="Retrovirus-related Pol polyprotein from transposon TNT 1-94-like beta-barrel" evidence="1">
    <location>
        <begin position="60"/>
        <end position="136"/>
    </location>
</feature>
<evidence type="ECO:0000313" key="2">
    <source>
        <dbReference type="EMBL" id="KNZ64300.1"/>
    </source>
</evidence>
<accession>A0A0L6VVP3</accession>
<dbReference type="Proteomes" id="UP000037035">
    <property type="component" value="Unassembled WGS sequence"/>
</dbReference>
<evidence type="ECO:0000313" key="3">
    <source>
        <dbReference type="Proteomes" id="UP000037035"/>
    </source>
</evidence>
<proteinExistence type="predicted"/>